<gene>
    <name evidence="3" type="ORF">IAA72_04270</name>
</gene>
<keyword evidence="1" id="KW-0732">Signal</keyword>
<evidence type="ECO:0000259" key="2">
    <source>
        <dbReference type="PROSITE" id="PS50983"/>
    </source>
</evidence>
<dbReference type="PROSITE" id="PS50983">
    <property type="entry name" value="FE_B12_PBP"/>
    <property type="match status" value="1"/>
</dbReference>
<feature type="domain" description="Fe/B12 periplasmic-binding" evidence="2">
    <location>
        <begin position="37"/>
        <end position="305"/>
    </location>
</feature>
<accession>A0A9D9IAE0</accession>
<dbReference type="GO" id="GO:0071281">
    <property type="term" value="P:cellular response to iron ion"/>
    <property type="evidence" value="ECO:0007669"/>
    <property type="project" value="TreeGrafter"/>
</dbReference>
<evidence type="ECO:0000256" key="1">
    <source>
        <dbReference type="SAM" id="SignalP"/>
    </source>
</evidence>
<evidence type="ECO:0000313" key="3">
    <source>
        <dbReference type="EMBL" id="MBO8468983.1"/>
    </source>
</evidence>
<dbReference type="InterPro" id="IPR050902">
    <property type="entry name" value="ABC_Transporter_SBP"/>
</dbReference>
<dbReference type="PANTHER" id="PTHR30535">
    <property type="entry name" value="VITAMIN B12-BINDING PROTEIN"/>
    <property type="match status" value="1"/>
</dbReference>
<dbReference type="SUPFAM" id="SSF53807">
    <property type="entry name" value="Helical backbone' metal receptor"/>
    <property type="match status" value="1"/>
</dbReference>
<dbReference type="Proteomes" id="UP000810292">
    <property type="component" value="Unassembled WGS sequence"/>
</dbReference>
<dbReference type="Pfam" id="PF01497">
    <property type="entry name" value="Peripla_BP_2"/>
    <property type="match status" value="1"/>
</dbReference>
<protein>
    <submittedName>
        <fullName evidence="3">ABC transporter substrate-binding protein</fullName>
    </submittedName>
</protein>
<reference evidence="3" key="2">
    <citation type="journal article" date="2021" name="PeerJ">
        <title>Extensive microbial diversity within the chicken gut microbiome revealed by metagenomics and culture.</title>
        <authorList>
            <person name="Gilroy R."/>
            <person name="Ravi A."/>
            <person name="Getino M."/>
            <person name="Pursley I."/>
            <person name="Horton D.L."/>
            <person name="Alikhan N.F."/>
            <person name="Baker D."/>
            <person name="Gharbi K."/>
            <person name="Hall N."/>
            <person name="Watson M."/>
            <person name="Adriaenssens E.M."/>
            <person name="Foster-Nyarko E."/>
            <person name="Jarju S."/>
            <person name="Secka A."/>
            <person name="Antonio M."/>
            <person name="Oren A."/>
            <person name="Chaudhuri R.R."/>
            <person name="La Ragione R."/>
            <person name="Hildebrand F."/>
            <person name="Pallen M.J."/>
        </authorList>
    </citation>
    <scope>NUCLEOTIDE SEQUENCE</scope>
    <source>
        <strain evidence="3">14700</strain>
    </source>
</reference>
<evidence type="ECO:0000313" key="4">
    <source>
        <dbReference type="Proteomes" id="UP000810292"/>
    </source>
</evidence>
<dbReference type="InterPro" id="IPR002491">
    <property type="entry name" value="ABC_transptr_periplasmic_BD"/>
</dbReference>
<dbReference type="AlphaFoldDB" id="A0A9D9IAE0"/>
<reference evidence="3" key="1">
    <citation type="submission" date="2020-10" db="EMBL/GenBank/DDBJ databases">
        <authorList>
            <person name="Gilroy R."/>
        </authorList>
    </citation>
    <scope>NUCLEOTIDE SEQUENCE</scope>
    <source>
        <strain evidence="3">14700</strain>
    </source>
</reference>
<feature type="signal peptide" evidence="1">
    <location>
        <begin position="1"/>
        <end position="19"/>
    </location>
</feature>
<proteinExistence type="predicted"/>
<dbReference type="Gene3D" id="3.40.50.1980">
    <property type="entry name" value="Nitrogenase molybdenum iron protein domain"/>
    <property type="match status" value="2"/>
</dbReference>
<organism evidence="3 4">
    <name type="scientific">Candidatus Ornithospirochaeta stercoravium</name>
    <dbReference type="NCBI Taxonomy" id="2840897"/>
    <lineage>
        <taxon>Bacteria</taxon>
        <taxon>Pseudomonadati</taxon>
        <taxon>Spirochaetota</taxon>
        <taxon>Spirochaetia</taxon>
        <taxon>Spirochaetales</taxon>
        <taxon>Spirochaetaceae</taxon>
        <taxon>Spirochaetaceae incertae sedis</taxon>
        <taxon>Candidatus Ornithospirochaeta</taxon>
    </lineage>
</organism>
<sequence length="337" mass="37079">MKRLISMLLLFAAVMSASAAVFTDSLGREIELPDTIDGIAPSGNLAQLVLYSVAPEKITGWSSRLSGSAREYFTQDVVNLPVFGTFYGKKANLNKEALMAAAPDVVIDMGEIKGSKETMIADLDKLQDDILIPAIFIEAYLDNTPEVYRTVGKLLGEEEKCEKLAVFAEEAINMAAEARTKIEDPVTVYYSSSADGLQAIPEGNFHGEVIEKIGAENAVKASLGASAAEISLEELYMSDPDVILLTEQDAYDEVTTNPLWSPLSAVINNRVYLIPSEPYPFIDNPPATNRIIGIYWLGNLLYPELYPINIIEETKEFYSLYYNHELTDEDAARILGL</sequence>
<comment type="caution">
    <text evidence="3">The sequence shown here is derived from an EMBL/GenBank/DDBJ whole genome shotgun (WGS) entry which is preliminary data.</text>
</comment>
<name>A0A9D9IAE0_9SPIO</name>
<dbReference type="Gene3D" id="1.20.58.2180">
    <property type="match status" value="1"/>
</dbReference>
<feature type="chain" id="PRO_5038427964" evidence="1">
    <location>
        <begin position="20"/>
        <end position="337"/>
    </location>
</feature>
<dbReference type="PANTHER" id="PTHR30535:SF34">
    <property type="entry name" value="MOLYBDATE-BINDING PROTEIN MOLA"/>
    <property type="match status" value="1"/>
</dbReference>
<dbReference type="EMBL" id="JADIMF010000067">
    <property type="protein sequence ID" value="MBO8468983.1"/>
    <property type="molecule type" value="Genomic_DNA"/>
</dbReference>